<evidence type="ECO:0000313" key="2">
    <source>
        <dbReference type="EMBL" id="ORX00531.1"/>
    </source>
</evidence>
<evidence type="ECO:0000256" key="1">
    <source>
        <dbReference type="SAM" id="SignalP"/>
    </source>
</evidence>
<dbReference type="InterPro" id="IPR009003">
    <property type="entry name" value="Peptidase_S1_PA"/>
</dbReference>
<proteinExistence type="predicted"/>
<comment type="caution">
    <text evidence="2">The sequence shown here is derived from an EMBL/GenBank/DDBJ whole genome shotgun (WGS) entry which is preliminary data.</text>
</comment>
<dbReference type="InterPro" id="IPR043504">
    <property type="entry name" value="Peptidase_S1_PA_chymotrypsin"/>
</dbReference>
<gene>
    <name evidence="2" type="ORF">AWC30_14830</name>
</gene>
<dbReference type="STRING" id="1798.AWC30_14830"/>
<keyword evidence="1" id="KW-0732">Signal</keyword>
<name>A0A1X2EFU3_9MYCO</name>
<feature type="chain" id="PRO_5012778344" description="Serine protease" evidence="1">
    <location>
        <begin position="20"/>
        <end position="210"/>
    </location>
</feature>
<reference evidence="2 3" key="1">
    <citation type="submission" date="2016-01" db="EMBL/GenBank/DDBJ databases">
        <title>The new phylogeny of the genus Mycobacterium.</title>
        <authorList>
            <person name="Tarcisio F."/>
            <person name="Conor M."/>
            <person name="Antonella G."/>
            <person name="Elisabetta G."/>
            <person name="Giulia F.S."/>
            <person name="Sara T."/>
            <person name="Anna F."/>
            <person name="Clotilde B."/>
            <person name="Roberto B."/>
            <person name="Veronica D.S."/>
            <person name="Fabio R."/>
            <person name="Monica P."/>
            <person name="Olivier J."/>
            <person name="Enrico T."/>
            <person name="Nicola S."/>
        </authorList>
    </citation>
    <scope>NUCLEOTIDE SEQUENCE [LARGE SCALE GENOMIC DNA]</scope>
    <source>
        <strain evidence="2 3">DSM 44153</strain>
    </source>
</reference>
<dbReference type="SUPFAM" id="SSF50494">
    <property type="entry name" value="Trypsin-like serine proteases"/>
    <property type="match status" value="1"/>
</dbReference>
<evidence type="ECO:0008006" key="4">
    <source>
        <dbReference type="Google" id="ProtNLM"/>
    </source>
</evidence>
<dbReference type="Gene3D" id="2.40.10.10">
    <property type="entry name" value="Trypsin-like serine proteases"/>
    <property type="match status" value="2"/>
</dbReference>
<feature type="signal peptide" evidence="1">
    <location>
        <begin position="1"/>
        <end position="19"/>
    </location>
</feature>
<organism evidence="2 3">
    <name type="scientific">Mycolicibacillus trivialis</name>
    <dbReference type="NCBI Taxonomy" id="1798"/>
    <lineage>
        <taxon>Bacteria</taxon>
        <taxon>Bacillati</taxon>
        <taxon>Actinomycetota</taxon>
        <taxon>Actinomycetes</taxon>
        <taxon>Mycobacteriales</taxon>
        <taxon>Mycobacteriaceae</taxon>
        <taxon>Mycolicibacillus</taxon>
    </lineage>
</organism>
<dbReference type="RefSeq" id="WP_085110985.1">
    <property type="nucleotide sequence ID" value="NZ_LQPZ01000041.1"/>
</dbReference>
<protein>
    <recommendedName>
        <fullName evidence="4">Serine protease</fullName>
    </recommendedName>
</protein>
<dbReference type="AlphaFoldDB" id="A0A1X2EFU3"/>
<accession>A0A1X2EFU3</accession>
<keyword evidence="3" id="KW-1185">Reference proteome</keyword>
<evidence type="ECO:0000313" key="3">
    <source>
        <dbReference type="Proteomes" id="UP000193090"/>
    </source>
</evidence>
<dbReference type="EMBL" id="LQPZ01000041">
    <property type="protein sequence ID" value="ORX00531.1"/>
    <property type="molecule type" value="Genomic_DNA"/>
</dbReference>
<dbReference type="Proteomes" id="UP000193090">
    <property type="component" value="Unassembled WGS sequence"/>
</dbReference>
<sequence length="210" mass="21643">MVTMVAVGILCAPAPAARADPVLVYPGMAIHQDNNLCTLGYVDTVARVAFTAGHCRGSGPVTDAAGRPLGTLAVFRDNTPDGATVNTDEVIADYEVIALAPDVAVNDILPGGRVLRAEPTPPLEAGNPVCHFGVITGESCGEVERVNNGWFTMTNGVVSGRGDSGGPVYVIGPDGVARMVGLFNSTWGDFPAAVSWQAANEQVRQDAAPA</sequence>